<keyword evidence="1" id="KW-0812">Transmembrane</keyword>
<accession>A0A5N6T4H6</accession>
<name>A0A5N6T4H6_ASPPS</name>
<sequence>MRGTRFVEGETPAPIPYVAQHSIRSHALGFRTNDSTALSCCSPNDRLSGWRKVWINRVWIMSALCRLSFHARLFALDFKPAFFSSLLYYFCCALSRFCPVFGIFFNPV</sequence>
<keyword evidence="1" id="KW-1133">Transmembrane helix</keyword>
<evidence type="ECO:0000256" key="1">
    <source>
        <dbReference type="SAM" id="Phobius"/>
    </source>
</evidence>
<proteinExistence type="predicted"/>
<dbReference type="Proteomes" id="UP000325672">
    <property type="component" value="Unassembled WGS sequence"/>
</dbReference>
<dbReference type="AlphaFoldDB" id="A0A5N6T4H6"/>
<organism evidence="2 3">
    <name type="scientific">Aspergillus pseudotamarii</name>
    <dbReference type="NCBI Taxonomy" id="132259"/>
    <lineage>
        <taxon>Eukaryota</taxon>
        <taxon>Fungi</taxon>
        <taxon>Dikarya</taxon>
        <taxon>Ascomycota</taxon>
        <taxon>Pezizomycotina</taxon>
        <taxon>Eurotiomycetes</taxon>
        <taxon>Eurotiomycetidae</taxon>
        <taxon>Eurotiales</taxon>
        <taxon>Aspergillaceae</taxon>
        <taxon>Aspergillus</taxon>
        <taxon>Aspergillus subgen. Circumdati</taxon>
    </lineage>
</organism>
<keyword evidence="3" id="KW-1185">Reference proteome</keyword>
<evidence type="ECO:0000313" key="2">
    <source>
        <dbReference type="EMBL" id="KAE8141202.1"/>
    </source>
</evidence>
<protein>
    <submittedName>
        <fullName evidence="2">Uncharacterized protein</fullName>
    </submittedName>
</protein>
<dbReference type="RefSeq" id="XP_031917265.1">
    <property type="nucleotide sequence ID" value="XM_032053593.1"/>
</dbReference>
<reference evidence="2 3" key="1">
    <citation type="submission" date="2019-04" db="EMBL/GenBank/DDBJ databases">
        <title>Friends and foes A comparative genomics study of 23 Aspergillus species from section Flavi.</title>
        <authorList>
            <consortium name="DOE Joint Genome Institute"/>
            <person name="Kjaerbolling I."/>
            <person name="Vesth T."/>
            <person name="Frisvad J.C."/>
            <person name="Nybo J.L."/>
            <person name="Theobald S."/>
            <person name="Kildgaard S."/>
            <person name="Isbrandt T."/>
            <person name="Kuo A."/>
            <person name="Sato A."/>
            <person name="Lyhne E.K."/>
            <person name="Kogle M.E."/>
            <person name="Wiebenga A."/>
            <person name="Kun R.S."/>
            <person name="Lubbers R.J."/>
            <person name="Makela M.R."/>
            <person name="Barry K."/>
            <person name="Chovatia M."/>
            <person name="Clum A."/>
            <person name="Daum C."/>
            <person name="Haridas S."/>
            <person name="He G."/>
            <person name="LaButti K."/>
            <person name="Lipzen A."/>
            <person name="Mondo S."/>
            <person name="Riley R."/>
            <person name="Salamov A."/>
            <person name="Simmons B.A."/>
            <person name="Magnuson J.K."/>
            <person name="Henrissat B."/>
            <person name="Mortensen U.H."/>
            <person name="Larsen T.O."/>
            <person name="Devries R.P."/>
            <person name="Grigoriev I.V."/>
            <person name="Machida M."/>
            <person name="Baker S.E."/>
            <person name="Andersen M.R."/>
        </authorList>
    </citation>
    <scope>NUCLEOTIDE SEQUENCE [LARGE SCALE GENOMIC DNA]</scope>
    <source>
        <strain evidence="2 3">CBS 117625</strain>
    </source>
</reference>
<feature type="transmembrane region" description="Helical" evidence="1">
    <location>
        <begin position="86"/>
        <end position="105"/>
    </location>
</feature>
<evidence type="ECO:0000313" key="3">
    <source>
        <dbReference type="Proteomes" id="UP000325672"/>
    </source>
</evidence>
<keyword evidence="1" id="KW-0472">Membrane</keyword>
<gene>
    <name evidence="2" type="ORF">BDV38DRAFT_237496</name>
</gene>
<dbReference type="EMBL" id="ML743558">
    <property type="protein sequence ID" value="KAE8141202.1"/>
    <property type="molecule type" value="Genomic_DNA"/>
</dbReference>
<dbReference type="GeneID" id="43637803"/>